<dbReference type="PIRSF" id="PIRSF019455">
    <property type="entry name" value="CopR_AtkY"/>
    <property type="match status" value="1"/>
</dbReference>
<comment type="caution">
    <text evidence="5">The sequence shown here is derived from an EMBL/GenBank/DDBJ whole genome shotgun (WGS) entry which is preliminary data.</text>
</comment>
<dbReference type="InterPro" id="IPR036388">
    <property type="entry name" value="WH-like_DNA-bd_sf"/>
</dbReference>
<evidence type="ECO:0000313" key="5">
    <source>
        <dbReference type="EMBL" id="MFC0319332.1"/>
    </source>
</evidence>
<dbReference type="Gene3D" id="1.10.4040.10">
    <property type="entry name" value="Penicillinase repressor domain"/>
    <property type="match status" value="1"/>
</dbReference>
<protein>
    <submittedName>
        <fullName evidence="5">BlaI/MecI/CopY family transcriptional regulator</fullName>
    </submittedName>
</protein>
<sequence>MQKLSAQEEEAMLLIWKNGGGFVKELLDSMPDPKIPYTTLASTLKNLERKSFVRSVKYANAYRYEPTVTEEEYKRGFMNGFVSEYFRNSYKELVSFFAKEEKISARELKEIIKMIDEQDKD</sequence>
<keyword evidence="6" id="KW-1185">Reference proteome</keyword>
<reference evidence="5 6" key="1">
    <citation type="submission" date="2024-09" db="EMBL/GenBank/DDBJ databases">
        <authorList>
            <person name="Sun Q."/>
            <person name="Mori K."/>
        </authorList>
    </citation>
    <scope>NUCLEOTIDE SEQUENCE [LARGE SCALE GENOMIC DNA]</scope>
    <source>
        <strain evidence="5 6">CCM 7765</strain>
    </source>
</reference>
<dbReference type="Proteomes" id="UP001589774">
    <property type="component" value="Unassembled WGS sequence"/>
</dbReference>
<dbReference type="InterPro" id="IPR005650">
    <property type="entry name" value="BlaI_family"/>
</dbReference>
<gene>
    <name evidence="5" type="ORF">ACFFI0_13510</name>
</gene>
<evidence type="ECO:0000256" key="3">
    <source>
        <dbReference type="ARBA" id="ARBA00023125"/>
    </source>
</evidence>
<comment type="similarity">
    <text evidence="1">Belongs to the BlaI transcriptional regulatory family.</text>
</comment>
<dbReference type="RefSeq" id="WP_013666883.1">
    <property type="nucleotide sequence ID" value="NZ_JBHLWO010000002.1"/>
</dbReference>
<keyword evidence="2" id="KW-0805">Transcription regulation</keyword>
<dbReference type="Gene3D" id="1.10.10.10">
    <property type="entry name" value="Winged helix-like DNA-binding domain superfamily/Winged helix DNA-binding domain"/>
    <property type="match status" value="1"/>
</dbReference>
<organism evidence="5 6">
    <name type="scientific">Olivibacter oleidegradans</name>
    <dbReference type="NCBI Taxonomy" id="760123"/>
    <lineage>
        <taxon>Bacteria</taxon>
        <taxon>Pseudomonadati</taxon>
        <taxon>Bacteroidota</taxon>
        <taxon>Sphingobacteriia</taxon>
        <taxon>Sphingobacteriales</taxon>
        <taxon>Sphingobacteriaceae</taxon>
        <taxon>Olivibacter</taxon>
    </lineage>
</organism>
<name>A0ABV6HKD8_9SPHI</name>
<keyword evidence="4" id="KW-0804">Transcription</keyword>
<evidence type="ECO:0000313" key="6">
    <source>
        <dbReference type="Proteomes" id="UP001589774"/>
    </source>
</evidence>
<evidence type="ECO:0000256" key="2">
    <source>
        <dbReference type="ARBA" id="ARBA00023015"/>
    </source>
</evidence>
<dbReference type="InterPro" id="IPR036390">
    <property type="entry name" value="WH_DNA-bd_sf"/>
</dbReference>
<dbReference type="SUPFAM" id="SSF46785">
    <property type="entry name" value="Winged helix' DNA-binding domain"/>
    <property type="match status" value="1"/>
</dbReference>
<accession>A0ABV6HKD8</accession>
<dbReference type="Pfam" id="PF03965">
    <property type="entry name" value="Penicillinase_R"/>
    <property type="match status" value="1"/>
</dbReference>
<evidence type="ECO:0000256" key="1">
    <source>
        <dbReference type="ARBA" id="ARBA00011046"/>
    </source>
</evidence>
<proteinExistence type="inferred from homology"/>
<dbReference type="EMBL" id="JBHLWO010000002">
    <property type="protein sequence ID" value="MFC0319332.1"/>
    <property type="molecule type" value="Genomic_DNA"/>
</dbReference>
<evidence type="ECO:0000256" key="4">
    <source>
        <dbReference type="ARBA" id="ARBA00023163"/>
    </source>
</evidence>
<keyword evidence="3" id="KW-0238">DNA-binding</keyword>